<dbReference type="Proteomes" id="UP000324800">
    <property type="component" value="Unassembled WGS sequence"/>
</dbReference>
<dbReference type="EMBL" id="SNRW01009902">
    <property type="protein sequence ID" value="KAA6377331.1"/>
    <property type="molecule type" value="Genomic_DNA"/>
</dbReference>
<sequence length="193" mass="22168">MLQRELEWEHQLGKKNTPVIALDLINSIRWFFFIWLQHVDASIHKFKELKQVVDEETKFKIEEAEKVCLAKSKDDDILQIDHKGSNAVKTDIVELKARGRQIIHMMHMLMKALYATFDDEEKNIVKYQIANSHKKQHEAQHAVILRKVQVQALLIGGAGENGKPIASTQTIQSEFGEVNVRRRSVRSNISCGA</sequence>
<evidence type="ECO:0000313" key="2">
    <source>
        <dbReference type="Proteomes" id="UP000324800"/>
    </source>
</evidence>
<gene>
    <name evidence="1" type="ORF">EZS28_027143</name>
</gene>
<name>A0A5J4V5F6_9EUKA</name>
<proteinExistence type="predicted"/>
<accession>A0A5J4V5F6</accession>
<dbReference type="AlphaFoldDB" id="A0A5J4V5F6"/>
<comment type="caution">
    <text evidence="1">The sequence shown here is derived from an EMBL/GenBank/DDBJ whole genome shotgun (WGS) entry which is preliminary data.</text>
</comment>
<evidence type="ECO:0000313" key="1">
    <source>
        <dbReference type="EMBL" id="KAA6377331.1"/>
    </source>
</evidence>
<organism evidence="1 2">
    <name type="scientific">Streblomastix strix</name>
    <dbReference type="NCBI Taxonomy" id="222440"/>
    <lineage>
        <taxon>Eukaryota</taxon>
        <taxon>Metamonada</taxon>
        <taxon>Preaxostyla</taxon>
        <taxon>Oxymonadida</taxon>
        <taxon>Streblomastigidae</taxon>
        <taxon>Streblomastix</taxon>
    </lineage>
</organism>
<protein>
    <submittedName>
        <fullName evidence="1">Uncharacterized protein</fullName>
    </submittedName>
</protein>
<reference evidence="1 2" key="1">
    <citation type="submission" date="2019-03" db="EMBL/GenBank/DDBJ databases">
        <title>Single cell metagenomics reveals metabolic interactions within the superorganism composed of flagellate Streblomastix strix and complex community of Bacteroidetes bacteria on its surface.</title>
        <authorList>
            <person name="Treitli S.C."/>
            <person name="Kolisko M."/>
            <person name="Husnik F."/>
            <person name="Keeling P."/>
            <person name="Hampl V."/>
        </authorList>
    </citation>
    <scope>NUCLEOTIDE SEQUENCE [LARGE SCALE GENOMIC DNA]</scope>
    <source>
        <strain evidence="1">ST1C</strain>
    </source>
</reference>